<dbReference type="EMBL" id="FRFC01000003">
    <property type="protein sequence ID" value="SHO45819.1"/>
    <property type="molecule type" value="Genomic_DNA"/>
</dbReference>
<gene>
    <name evidence="1" type="ORF">NSIN_20791</name>
</gene>
<dbReference type="RefSeq" id="WP_101009796.1">
    <property type="nucleotide sequence ID" value="NZ_FRFC01000003.1"/>
</dbReference>
<evidence type="ECO:0000313" key="1">
    <source>
        <dbReference type="EMBL" id="SHO45819.1"/>
    </source>
</evidence>
<reference evidence="2" key="1">
    <citation type="submission" date="2016-12" db="EMBL/GenBank/DDBJ databases">
        <authorList>
            <person name="Herbold C."/>
        </authorList>
    </citation>
    <scope>NUCLEOTIDE SEQUENCE [LARGE SCALE GENOMIC DNA]</scope>
</reference>
<sequence>MSKTETKEAYAVYKQNINRYFEEAEKNITQYIQAASNLQQEFATAYKNAVESAIEFQQESATKNGFNANLPPTYIKAINDATEEILKTSSVQNKAVLAAMEAARQNVKTFNDNLKAFTTMDANILQSWFSAWTPSKN</sequence>
<keyword evidence="2" id="KW-1185">Reference proteome</keyword>
<protein>
    <recommendedName>
        <fullName evidence="3">Phasin domain-containing protein</fullName>
    </recommendedName>
</protein>
<dbReference type="OrthoDB" id="7075at2157"/>
<dbReference type="AlphaFoldDB" id="A0A2H1EHQ4"/>
<organism evidence="1 2">
    <name type="scientific">Nitrosotalea sinensis</name>
    <dbReference type="NCBI Taxonomy" id="1499975"/>
    <lineage>
        <taxon>Archaea</taxon>
        <taxon>Nitrososphaerota</taxon>
        <taxon>Nitrososphaeria</taxon>
        <taxon>Nitrosotaleales</taxon>
        <taxon>Nitrosotaleaceae</taxon>
        <taxon>Nitrosotalea</taxon>
    </lineage>
</organism>
<evidence type="ECO:0000313" key="2">
    <source>
        <dbReference type="Proteomes" id="UP000232412"/>
    </source>
</evidence>
<evidence type="ECO:0008006" key="3">
    <source>
        <dbReference type="Google" id="ProtNLM"/>
    </source>
</evidence>
<dbReference type="Proteomes" id="UP000232412">
    <property type="component" value="Unassembled WGS sequence"/>
</dbReference>
<name>A0A2H1EHQ4_9ARCH</name>
<accession>A0A2H1EHQ4</accession>
<proteinExistence type="predicted"/>